<accession>A0A0B1P297</accession>
<dbReference type="HOGENOM" id="CLU_1129791_0_0_1"/>
<comment type="caution">
    <text evidence="1">The sequence shown here is derived from an EMBL/GenBank/DDBJ whole genome shotgun (WGS) entry which is preliminary data.</text>
</comment>
<dbReference type="Proteomes" id="UP000030854">
    <property type="component" value="Unassembled WGS sequence"/>
</dbReference>
<gene>
    <name evidence="1" type="ORF">EV44_g3416</name>
</gene>
<evidence type="ECO:0000313" key="2">
    <source>
        <dbReference type="Proteomes" id="UP000030854"/>
    </source>
</evidence>
<dbReference type="EMBL" id="JNVN01003285">
    <property type="protein sequence ID" value="KHJ31071.1"/>
    <property type="molecule type" value="Genomic_DNA"/>
</dbReference>
<sequence>MIVLTESSSVFLQKRQVTRATMLWSTWWVAKLKQTVPHVKTAPSDSPLITLTTIVNISLANRQANLMTITHRFWTYEPLKEISVGDFIKEYQKRYQDLREHTSITSEVEYQMMYLLLHDISTIQPDLVTRCWDLIISEMLYEYLRWTSTTQKSKSQKSQGSVAKCNFCSISKHTEQKCREKKRMVKEGSVNKKDEKHENKVFTLNHNIDNATFQLDTGADIHVSRNKLVKVVVVSSSHLLTTKPRY</sequence>
<dbReference type="AlphaFoldDB" id="A0A0B1P297"/>
<protein>
    <submittedName>
        <fullName evidence="1">Putative serine threonine protein kinase domain protein</fullName>
    </submittedName>
</protein>
<keyword evidence="2" id="KW-1185">Reference proteome</keyword>
<keyword evidence="1" id="KW-0808">Transferase</keyword>
<organism evidence="1 2">
    <name type="scientific">Uncinula necator</name>
    <name type="common">Grape powdery mildew</name>
    <dbReference type="NCBI Taxonomy" id="52586"/>
    <lineage>
        <taxon>Eukaryota</taxon>
        <taxon>Fungi</taxon>
        <taxon>Dikarya</taxon>
        <taxon>Ascomycota</taxon>
        <taxon>Pezizomycotina</taxon>
        <taxon>Leotiomycetes</taxon>
        <taxon>Erysiphales</taxon>
        <taxon>Erysiphaceae</taxon>
        <taxon>Erysiphe</taxon>
    </lineage>
</organism>
<keyword evidence="1" id="KW-0418">Kinase</keyword>
<reference evidence="1 2" key="1">
    <citation type="journal article" date="2014" name="BMC Genomics">
        <title>Adaptive genomic structural variation in the grape powdery mildew pathogen, Erysiphe necator.</title>
        <authorList>
            <person name="Jones L."/>
            <person name="Riaz S."/>
            <person name="Morales-Cruz A."/>
            <person name="Amrine K.C."/>
            <person name="McGuire B."/>
            <person name="Gubler W.D."/>
            <person name="Walker M.A."/>
            <person name="Cantu D."/>
        </authorList>
    </citation>
    <scope>NUCLEOTIDE SEQUENCE [LARGE SCALE GENOMIC DNA]</scope>
    <source>
        <strain evidence="2">c</strain>
    </source>
</reference>
<proteinExistence type="predicted"/>
<name>A0A0B1P297_UNCNE</name>
<dbReference type="GO" id="GO:0016301">
    <property type="term" value="F:kinase activity"/>
    <property type="evidence" value="ECO:0007669"/>
    <property type="project" value="UniProtKB-KW"/>
</dbReference>
<evidence type="ECO:0000313" key="1">
    <source>
        <dbReference type="EMBL" id="KHJ31071.1"/>
    </source>
</evidence>